<comment type="caution">
    <text evidence="2">The sequence shown here is derived from an EMBL/GenBank/DDBJ whole genome shotgun (WGS) entry which is preliminary data.</text>
</comment>
<keyword evidence="3" id="KW-1185">Reference proteome</keyword>
<accession>A0ABS4SSV9</accession>
<dbReference type="RefSeq" id="WP_209770215.1">
    <property type="nucleotide sequence ID" value="NZ_JAGINP010000023.1"/>
</dbReference>
<feature type="region of interest" description="Disordered" evidence="1">
    <location>
        <begin position="1"/>
        <end position="79"/>
    </location>
</feature>
<evidence type="ECO:0000313" key="2">
    <source>
        <dbReference type="EMBL" id="MBP2295653.1"/>
    </source>
</evidence>
<dbReference type="Proteomes" id="UP000781958">
    <property type="component" value="Unassembled WGS sequence"/>
</dbReference>
<protein>
    <submittedName>
        <fullName evidence="2">Uncharacterized protein</fullName>
    </submittedName>
</protein>
<gene>
    <name evidence="2" type="ORF">J2851_005464</name>
</gene>
<organism evidence="2 3">
    <name type="scientific">Azospirillum rugosum</name>
    <dbReference type="NCBI Taxonomy" id="416170"/>
    <lineage>
        <taxon>Bacteria</taxon>
        <taxon>Pseudomonadati</taxon>
        <taxon>Pseudomonadota</taxon>
        <taxon>Alphaproteobacteria</taxon>
        <taxon>Rhodospirillales</taxon>
        <taxon>Azospirillaceae</taxon>
        <taxon>Azospirillum</taxon>
    </lineage>
</organism>
<proteinExistence type="predicted"/>
<evidence type="ECO:0000256" key="1">
    <source>
        <dbReference type="SAM" id="MobiDB-lite"/>
    </source>
</evidence>
<sequence length="79" mass="8682">MAAEPRNEGEGNRTADAQYRKGVQDHVQNHDVEGDAKRAREAVDGPEGDELRRAEEEGKRHAKGEDPQLKPGAEPQAKP</sequence>
<reference evidence="2 3" key="1">
    <citation type="submission" date="2021-03" db="EMBL/GenBank/DDBJ databases">
        <title>Genomic Encyclopedia of Type Strains, Phase III (KMG-III): the genomes of soil and plant-associated and newly described type strains.</title>
        <authorList>
            <person name="Whitman W."/>
        </authorList>
    </citation>
    <scope>NUCLEOTIDE SEQUENCE [LARGE SCALE GENOMIC DNA]</scope>
    <source>
        <strain evidence="2 3">IMMIB AFH-6</strain>
    </source>
</reference>
<feature type="compositionally biased region" description="Basic and acidic residues" evidence="1">
    <location>
        <begin position="1"/>
        <end position="68"/>
    </location>
</feature>
<evidence type="ECO:0000313" key="3">
    <source>
        <dbReference type="Proteomes" id="UP000781958"/>
    </source>
</evidence>
<dbReference type="EMBL" id="JAGINP010000023">
    <property type="protein sequence ID" value="MBP2295653.1"/>
    <property type="molecule type" value="Genomic_DNA"/>
</dbReference>
<name>A0ABS4SSV9_9PROT</name>